<reference evidence="2 3" key="1">
    <citation type="submission" date="2024-04" db="EMBL/GenBank/DDBJ databases">
        <title>whole genome sequencing of Lutimonas vermicola strain IMCC1616.</title>
        <authorList>
            <person name="Bae S.S."/>
        </authorList>
    </citation>
    <scope>NUCLEOTIDE SEQUENCE [LARGE SCALE GENOMIC DNA]</scope>
    <source>
        <strain evidence="2 3">IMCC1616</strain>
    </source>
</reference>
<sequence>MNKKVKALAEIALIYLIVGFAGWTTFYFFKNQDVVLRFLYADLSMTIVTYLFSVLRRNSSVYDAYWSVIPFCFILLWYFYFGGSEWGIYQWTSAVAVSFWSWRLTWSWARGWPGWEHEDWRYVNFRKQFGKFFEPINFLAIHLYPTLIVFLGMWGLFWVFDFGEIQSPMLFYFGAFLSFLGAILELLADSELDRFRNRNNKKKEDILRNGIWAYSRNPNYLGEILFWFGLLGMGLAFGAPGYTAIGSIGMLLMFLFASIPMKDRQMEKNRPEAFAKYRKEVPKLFPLPMGKNKVNKKQV</sequence>
<proteinExistence type="predicted"/>
<evidence type="ECO:0000313" key="3">
    <source>
        <dbReference type="Proteomes" id="UP001474120"/>
    </source>
</evidence>
<feature type="transmembrane region" description="Helical" evidence="1">
    <location>
        <begin position="62"/>
        <end position="80"/>
    </location>
</feature>
<keyword evidence="1" id="KW-1133">Transmembrane helix</keyword>
<evidence type="ECO:0000256" key="1">
    <source>
        <dbReference type="SAM" id="Phobius"/>
    </source>
</evidence>
<evidence type="ECO:0000313" key="2">
    <source>
        <dbReference type="EMBL" id="MEL4456436.1"/>
    </source>
</evidence>
<name>A0ABU9L1W8_9FLAO</name>
<feature type="transmembrane region" description="Helical" evidence="1">
    <location>
        <begin position="35"/>
        <end position="55"/>
    </location>
</feature>
<dbReference type="InterPro" id="IPR010721">
    <property type="entry name" value="UstE-like"/>
</dbReference>
<dbReference type="EMBL" id="JBCDNA010000002">
    <property type="protein sequence ID" value="MEL4456436.1"/>
    <property type="molecule type" value="Genomic_DNA"/>
</dbReference>
<protein>
    <submittedName>
        <fullName evidence="2">DUF1295 domain-containing protein</fullName>
    </submittedName>
</protein>
<feature type="transmembrane region" description="Helical" evidence="1">
    <location>
        <begin position="169"/>
        <end position="188"/>
    </location>
</feature>
<keyword evidence="1" id="KW-0472">Membrane</keyword>
<feature type="transmembrane region" description="Helical" evidence="1">
    <location>
        <begin position="136"/>
        <end position="157"/>
    </location>
</feature>
<dbReference type="Proteomes" id="UP001474120">
    <property type="component" value="Unassembled WGS sequence"/>
</dbReference>
<keyword evidence="3" id="KW-1185">Reference proteome</keyword>
<dbReference type="Gene3D" id="1.20.120.1630">
    <property type="match status" value="1"/>
</dbReference>
<accession>A0ABU9L1W8</accession>
<dbReference type="PANTHER" id="PTHR32251:SF23">
    <property type="entry name" value="3-OXO-5-ALPHA-STEROID 4-DEHYDROGENASE (DUF1295)"/>
    <property type="match status" value="1"/>
</dbReference>
<dbReference type="Pfam" id="PF06966">
    <property type="entry name" value="DUF1295"/>
    <property type="match status" value="1"/>
</dbReference>
<dbReference type="RefSeq" id="WP_342160573.1">
    <property type="nucleotide sequence ID" value="NZ_JBCDNA010000002.1"/>
</dbReference>
<organism evidence="2 3">
    <name type="scientific">Lutimonas vermicola</name>
    <dbReference type="NCBI Taxonomy" id="414288"/>
    <lineage>
        <taxon>Bacteria</taxon>
        <taxon>Pseudomonadati</taxon>
        <taxon>Bacteroidota</taxon>
        <taxon>Flavobacteriia</taxon>
        <taxon>Flavobacteriales</taxon>
        <taxon>Flavobacteriaceae</taxon>
        <taxon>Lutimonas</taxon>
    </lineage>
</organism>
<keyword evidence="1" id="KW-0812">Transmembrane</keyword>
<feature type="transmembrane region" description="Helical" evidence="1">
    <location>
        <begin position="244"/>
        <end position="261"/>
    </location>
</feature>
<comment type="caution">
    <text evidence="2">The sequence shown here is derived from an EMBL/GenBank/DDBJ whole genome shotgun (WGS) entry which is preliminary data.</text>
</comment>
<feature type="transmembrane region" description="Helical" evidence="1">
    <location>
        <begin position="7"/>
        <end position="29"/>
    </location>
</feature>
<dbReference type="PANTHER" id="PTHR32251">
    <property type="entry name" value="3-OXO-5-ALPHA-STEROID 4-DEHYDROGENASE"/>
    <property type="match status" value="1"/>
</dbReference>
<dbReference type="PROSITE" id="PS50244">
    <property type="entry name" value="S5A_REDUCTASE"/>
    <property type="match status" value="1"/>
</dbReference>
<gene>
    <name evidence="2" type="ORF">AABB81_11045</name>
</gene>